<dbReference type="InterPro" id="IPR016476">
    <property type="entry name" value="SH3_dom_pro"/>
</dbReference>
<keyword evidence="6" id="KW-1185">Reference proteome</keyword>
<dbReference type="Proteomes" id="UP000195667">
    <property type="component" value="Unassembled WGS sequence"/>
</dbReference>
<accession>A0A1R4HA75</accession>
<reference evidence="6" key="1">
    <citation type="submission" date="2017-02" db="EMBL/GenBank/DDBJ databases">
        <authorList>
            <person name="Daims H."/>
        </authorList>
    </citation>
    <scope>NUCLEOTIDE SEQUENCE [LARGE SCALE GENOMIC DNA]</scope>
</reference>
<feature type="signal peptide" evidence="4">
    <location>
        <begin position="1"/>
        <end position="20"/>
    </location>
</feature>
<feature type="chain" id="PRO_5013045803" description="SH3 domain protein" evidence="4">
    <location>
        <begin position="21"/>
        <end position="155"/>
    </location>
</feature>
<dbReference type="AlphaFoldDB" id="A0A1R4HA75"/>
<proteinExistence type="predicted"/>
<feature type="coiled-coil region" evidence="2">
    <location>
        <begin position="67"/>
        <end position="118"/>
    </location>
</feature>
<evidence type="ECO:0000256" key="3">
    <source>
        <dbReference type="SAM" id="Phobius"/>
    </source>
</evidence>
<sequence length="155" mass="17200">MKKILSAFFVLIMTCGIVQAKPHYRSHTKHTAPVAEQPPVVDPAAAVAIKDPNAPLTPLEFTLTKDKELLNRELTDLKKTAANALQIKIERDDLQQKFAKSMTELEQLKADNKALKDSANQDWFLYGGGLALAGVLLGFILPKISWGRRNTWGSF</sequence>
<protein>
    <recommendedName>
        <fullName evidence="7">SH3 domain protein</fullName>
    </recommendedName>
</protein>
<evidence type="ECO:0000313" key="6">
    <source>
        <dbReference type="Proteomes" id="UP000195667"/>
    </source>
</evidence>
<dbReference type="RefSeq" id="WP_245807965.1">
    <property type="nucleotide sequence ID" value="NZ_FUKI01000115.1"/>
</dbReference>
<gene>
    <name evidence="5" type="ORF">CRENPOLYSF1_40002</name>
</gene>
<dbReference type="EMBL" id="FUKI01000115">
    <property type="protein sequence ID" value="SJM93164.1"/>
    <property type="molecule type" value="Genomic_DNA"/>
</dbReference>
<keyword evidence="3" id="KW-0472">Membrane</keyword>
<evidence type="ECO:0008006" key="7">
    <source>
        <dbReference type="Google" id="ProtNLM"/>
    </source>
</evidence>
<feature type="transmembrane region" description="Helical" evidence="3">
    <location>
        <begin position="123"/>
        <end position="141"/>
    </location>
</feature>
<keyword evidence="3" id="KW-1133">Transmembrane helix</keyword>
<dbReference type="NCBIfam" id="TIGR04211">
    <property type="entry name" value="SH3_and_anchor"/>
    <property type="match status" value="1"/>
</dbReference>
<keyword evidence="3" id="KW-0812">Transmembrane</keyword>
<evidence type="ECO:0000256" key="1">
    <source>
        <dbReference type="ARBA" id="ARBA00022729"/>
    </source>
</evidence>
<evidence type="ECO:0000256" key="4">
    <source>
        <dbReference type="SAM" id="SignalP"/>
    </source>
</evidence>
<name>A0A1R4HA75_9GAMM</name>
<keyword evidence="2" id="KW-0175">Coiled coil</keyword>
<keyword evidence="1 4" id="KW-0732">Signal</keyword>
<evidence type="ECO:0000313" key="5">
    <source>
        <dbReference type="EMBL" id="SJM93164.1"/>
    </source>
</evidence>
<evidence type="ECO:0000256" key="2">
    <source>
        <dbReference type="SAM" id="Coils"/>
    </source>
</evidence>
<organism evidence="5 6">
    <name type="scientific">Crenothrix polyspora</name>
    <dbReference type="NCBI Taxonomy" id="360316"/>
    <lineage>
        <taxon>Bacteria</taxon>
        <taxon>Pseudomonadati</taxon>
        <taxon>Pseudomonadota</taxon>
        <taxon>Gammaproteobacteria</taxon>
        <taxon>Methylococcales</taxon>
        <taxon>Crenotrichaceae</taxon>
        <taxon>Crenothrix</taxon>
    </lineage>
</organism>